<keyword evidence="3" id="KW-1185">Reference proteome</keyword>
<reference evidence="2 3" key="1">
    <citation type="submission" date="2016-04" db="EMBL/GenBank/DDBJ databases">
        <title>A degradative enzymes factory behind the ericoid mycorrhizal symbiosis.</title>
        <authorList>
            <consortium name="DOE Joint Genome Institute"/>
            <person name="Martino E."/>
            <person name="Morin E."/>
            <person name="Grelet G."/>
            <person name="Kuo A."/>
            <person name="Kohler A."/>
            <person name="Daghino S."/>
            <person name="Barry K."/>
            <person name="Choi C."/>
            <person name="Cichocki N."/>
            <person name="Clum A."/>
            <person name="Copeland A."/>
            <person name="Hainaut M."/>
            <person name="Haridas S."/>
            <person name="Labutti K."/>
            <person name="Lindquist E."/>
            <person name="Lipzen A."/>
            <person name="Khouja H.-R."/>
            <person name="Murat C."/>
            <person name="Ohm R."/>
            <person name="Olson A."/>
            <person name="Spatafora J."/>
            <person name="Veneault-Fourrey C."/>
            <person name="Henrissat B."/>
            <person name="Grigoriev I."/>
            <person name="Martin F."/>
            <person name="Perotto S."/>
        </authorList>
    </citation>
    <scope>NUCLEOTIDE SEQUENCE [LARGE SCALE GENOMIC DNA]</scope>
    <source>
        <strain evidence="2 3">E</strain>
    </source>
</reference>
<dbReference type="EMBL" id="KZ613921">
    <property type="protein sequence ID" value="PMD49273.1"/>
    <property type="molecule type" value="Genomic_DNA"/>
</dbReference>
<dbReference type="GeneID" id="36584518"/>
<sequence length="64" mass="7632">CNHQWSSSNKHERRASIPLRSLPTTLRESIYMTKRLGIRYLWIDVLRVIQASEQDWMSNALKMD</sequence>
<dbReference type="AlphaFoldDB" id="A0A2J6SET9"/>
<evidence type="ECO:0000313" key="3">
    <source>
        <dbReference type="Proteomes" id="UP000235371"/>
    </source>
</evidence>
<dbReference type="Pfam" id="PF06985">
    <property type="entry name" value="HET"/>
    <property type="match status" value="1"/>
</dbReference>
<proteinExistence type="predicted"/>
<protein>
    <recommendedName>
        <fullName evidence="1">Heterokaryon incompatibility domain-containing protein</fullName>
    </recommendedName>
</protein>
<gene>
    <name evidence="2" type="ORF">K444DRAFT_549253</name>
</gene>
<evidence type="ECO:0000313" key="2">
    <source>
        <dbReference type="EMBL" id="PMD49273.1"/>
    </source>
</evidence>
<name>A0A2J6SET9_9HELO</name>
<accession>A0A2J6SET9</accession>
<feature type="domain" description="Heterokaryon incompatibility" evidence="1">
    <location>
        <begin position="3"/>
        <end position="64"/>
    </location>
</feature>
<feature type="non-terminal residue" evidence="2">
    <location>
        <position position="1"/>
    </location>
</feature>
<dbReference type="PANTHER" id="PTHR33112:SF16">
    <property type="entry name" value="HETEROKARYON INCOMPATIBILITY DOMAIN-CONTAINING PROTEIN"/>
    <property type="match status" value="1"/>
</dbReference>
<dbReference type="InParanoid" id="A0A2J6SET9"/>
<dbReference type="InterPro" id="IPR010730">
    <property type="entry name" value="HET"/>
</dbReference>
<organism evidence="2 3">
    <name type="scientific">Hyaloscypha bicolor E</name>
    <dbReference type="NCBI Taxonomy" id="1095630"/>
    <lineage>
        <taxon>Eukaryota</taxon>
        <taxon>Fungi</taxon>
        <taxon>Dikarya</taxon>
        <taxon>Ascomycota</taxon>
        <taxon>Pezizomycotina</taxon>
        <taxon>Leotiomycetes</taxon>
        <taxon>Helotiales</taxon>
        <taxon>Hyaloscyphaceae</taxon>
        <taxon>Hyaloscypha</taxon>
        <taxon>Hyaloscypha bicolor</taxon>
    </lineage>
</organism>
<dbReference type="Proteomes" id="UP000235371">
    <property type="component" value="Unassembled WGS sequence"/>
</dbReference>
<dbReference type="PANTHER" id="PTHR33112">
    <property type="entry name" value="DOMAIN PROTEIN, PUTATIVE-RELATED"/>
    <property type="match status" value="1"/>
</dbReference>
<dbReference type="RefSeq" id="XP_024726177.1">
    <property type="nucleotide sequence ID" value="XM_024876439.1"/>
</dbReference>
<evidence type="ECO:0000259" key="1">
    <source>
        <dbReference type="Pfam" id="PF06985"/>
    </source>
</evidence>
<dbReference type="OrthoDB" id="3563405at2759"/>